<reference evidence="1 2" key="1">
    <citation type="journal article" date="2016" name="Mol. Biol. Evol.">
        <title>Comparative Genomics of Early-Diverging Mushroom-Forming Fungi Provides Insights into the Origins of Lignocellulose Decay Capabilities.</title>
        <authorList>
            <person name="Nagy L.G."/>
            <person name="Riley R."/>
            <person name="Tritt A."/>
            <person name="Adam C."/>
            <person name="Daum C."/>
            <person name="Floudas D."/>
            <person name="Sun H."/>
            <person name="Yadav J.S."/>
            <person name="Pangilinan J."/>
            <person name="Larsson K.H."/>
            <person name="Matsuura K."/>
            <person name="Barry K."/>
            <person name="Labutti K."/>
            <person name="Kuo R."/>
            <person name="Ohm R.A."/>
            <person name="Bhattacharya S.S."/>
            <person name="Shirouzu T."/>
            <person name="Yoshinaga Y."/>
            <person name="Martin F.M."/>
            <person name="Grigoriev I.V."/>
            <person name="Hibbett D.S."/>
        </authorList>
    </citation>
    <scope>NUCLEOTIDE SEQUENCE [LARGE SCALE GENOMIC DNA]</scope>
    <source>
        <strain evidence="1 2">CBS 109695</strain>
    </source>
</reference>
<organism evidence="1 2">
    <name type="scientific">Athelia psychrophila</name>
    <dbReference type="NCBI Taxonomy" id="1759441"/>
    <lineage>
        <taxon>Eukaryota</taxon>
        <taxon>Fungi</taxon>
        <taxon>Dikarya</taxon>
        <taxon>Basidiomycota</taxon>
        <taxon>Agaricomycotina</taxon>
        <taxon>Agaricomycetes</taxon>
        <taxon>Agaricomycetidae</taxon>
        <taxon>Atheliales</taxon>
        <taxon>Atheliaceae</taxon>
        <taxon>Athelia</taxon>
    </lineage>
</organism>
<dbReference type="AlphaFoldDB" id="A0A165XFT2"/>
<feature type="non-terminal residue" evidence="1">
    <location>
        <position position="96"/>
    </location>
</feature>
<keyword evidence="2" id="KW-1185">Reference proteome</keyword>
<dbReference type="Proteomes" id="UP000076532">
    <property type="component" value="Unassembled WGS sequence"/>
</dbReference>
<dbReference type="EMBL" id="KV417720">
    <property type="protein sequence ID" value="KZP08503.1"/>
    <property type="molecule type" value="Genomic_DNA"/>
</dbReference>
<gene>
    <name evidence="1" type="ORF">FIBSPDRAFT_874537</name>
</gene>
<accession>A0A165XFT2</accession>
<protein>
    <submittedName>
        <fullName evidence="1">Uncharacterized protein</fullName>
    </submittedName>
</protein>
<name>A0A165XFT2_9AGAM</name>
<sequence length="96" mass="10249">MNRKRHAIARTLAGSFIAAASPPARPPTTLLASAYPTSSAPAFSTSCPDSLYGRPPLLQLCFSLGPQAAQTYQTHHKVRTYAPRILSLIVTRALAS</sequence>
<evidence type="ECO:0000313" key="2">
    <source>
        <dbReference type="Proteomes" id="UP000076532"/>
    </source>
</evidence>
<proteinExistence type="predicted"/>
<evidence type="ECO:0000313" key="1">
    <source>
        <dbReference type="EMBL" id="KZP08503.1"/>
    </source>
</evidence>